<gene>
    <name evidence="8" type="ORF">PCYB_094950</name>
</gene>
<comment type="cofactor">
    <cofactor evidence="6">
        <name>Mg(2+)</name>
        <dbReference type="ChEBI" id="CHEBI:18420"/>
    </cofactor>
</comment>
<reference evidence="8 9" key="1">
    <citation type="journal article" date="2012" name="Nat. Genet.">
        <title>Plasmodium cynomolgi genome sequences provide insight into Plasmodium vivax and the monkey malaria clade.</title>
        <authorList>
            <person name="Tachibana S."/>
            <person name="Sullivan S.A."/>
            <person name="Kawai S."/>
            <person name="Nakamura S."/>
            <person name="Kim H.R."/>
            <person name="Goto N."/>
            <person name="Arisue N."/>
            <person name="Palacpac N.M.Q."/>
            <person name="Honma H."/>
            <person name="Yagi M."/>
            <person name="Tougan T."/>
            <person name="Katakai Y."/>
            <person name="Kaneko O."/>
            <person name="Mita T."/>
            <person name="Kita K."/>
            <person name="Yasutomi Y."/>
            <person name="Sutton P.L."/>
            <person name="Shakhbatyan R."/>
            <person name="Horii T."/>
            <person name="Yasunaga T."/>
            <person name="Barnwell J.W."/>
            <person name="Escalante A.A."/>
            <person name="Carlton J.M."/>
            <person name="Tanabe K."/>
        </authorList>
    </citation>
    <scope>NUCLEOTIDE SEQUENCE [LARGE SCALE GENOMIC DNA]</scope>
    <source>
        <strain evidence="8 9">B</strain>
    </source>
</reference>
<dbReference type="RefSeq" id="XP_004222658.1">
    <property type="nucleotide sequence ID" value="XM_004222610.1"/>
</dbReference>
<dbReference type="Pfam" id="PF01256">
    <property type="entry name" value="Carb_kinase"/>
    <property type="match status" value="1"/>
</dbReference>
<feature type="binding site" evidence="6">
    <location>
        <begin position="198"/>
        <end position="204"/>
    </location>
    <ligand>
        <name>(6S)-NADPHX</name>
        <dbReference type="ChEBI" id="CHEBI:64076"/>
    </ligand>
</feature>
<dbReference type="OrthoDB" id="8110916at2759"/>
<feature type="binding site" evidence="6">
    <location>
        <position position="276"/>
    </location>
    <ligand>
        <name>(6S)-NADPHX</name>
        <dbReference type="ChEBI" id="CHEBI:64076"/>
    </ligand>
</feature>
<comment type="catalytic activity">
    <reaction evidence="6">
        <text>(6S)-NADHX + ATP = ADP + phosphate + NADH + H(+)</text>
        <dbReference type="Rhea" id="RHEA:19017"/>
        <dbReference type="ChEBI" id="CHEBI:15378"/>
        <dbReference type="ChEBI" id="CHEBI:30616"/>
        <dbReference type="ChEBI" id="CHEBI:43474"/>
        <dbReference type="ChEBI" id="CHEBI:57945"/>
        <dbReference type="ChEBI" id="CHEBI:64074"/>
        <dbReference type="ChEBI" id="CHEBI:456216"/>
        <dbReference type="EC" id="4.2.1.93"/>
    </reaction>
</comment>
<protein>
    <recommendedName>
        <fullName evidence="6">ATP-dependent (S)-NAD(P)H-hydrate dehydratase</fullName>
        <ecNumber evidence="6">4.2.1.93</ecNumber>
    </recommendedName>
    <alternativeName>
        <fullName evidence="6">ATP-dependent NAD(P)HX dehydratase</fullName>
    </alternativeName>
</protein>
<evidence type="ECO:0000256" key="2">
    <source>
        <dbReference type="ARBA" id="ARBA00022840"/>
    </source>
</evidence>
<keyword evidence="9" id="KW-1185">Reference proteome</keyword>
<evidence type="ECO:0000256" key="3">
    <source>
        <dbReference type="ARBA" id="ARBA00022857"/>
    </source>
</evidence>
<comment type="catalytic activity">
    <reaction evidence="6">
        <text>(6S)-NADPHX + ATP = ADP + phosphate + NADPH + H(+)</text>
        <dbReference type="Rhea" id="RHEA:32231"/>
        <dbReference type="ChEBI" id="CHEBI:15378"/>
        <dbReference type="ChEBI" id="CHEBI:30616"/>
        <dbReference type="ChEBI" id="CHEBI:43474"/>
        <dbReference type="ChEBI" id="CHEBI:57783"/>
        <dbReference type="ChEBI" id="CHEBI:64076"/>
        <dbReference type="ChEBI" id="CHEBI:456216"/>
        <dbReference type="EC" id="4.2.1.93"/>
    </reaction>
</comment>
<feature type="domain" description="YjeF C-terminal" evidence="7">
    <location>
        <begin position="26"/>
        <end position="359"/>
    </location>
</feature>
<comment type="function">
    <text evidence="6">Catalyzes the dehydration of the S-form of NAD(P)HX at the expense of ATP, which is converted to ADP. Together with NAD(P)HX epimerase, which catalyzes the epimerization of the S- and R-forms, the enzyme allows the repair of both epimers of NAD(P)HX, a damaged form of NAD(P)H that is a result of enzymatic or heat-dependent hydration.</text>
</comment>
<dbReference type="Gene3D" id="3.40.1190.20">
    <property type="match status" value="1"/>
</dbReference>
<dbReference type="GO" id="GO:0047453">
    <property type="term" value="F:ATP-dependent NAD(P)H-hydrate dehydratase activity"/>
    <property type="evidence" value="ECO:0007669"/>
    <property type="project" value="UniProtKB-UniRule"/>
</dbReference>
<keyword evidence="2 6" id="KW-0067">ATP-binding</keyword>
<name>K6UDJ5_PLACD</name>
<keyword evidence="3" id="KW-0521">NADP</keyword>
<evidence type="ECO:0000313" key="8">
    <source>
        <dbReference type="EMBL" id="GAB66711.1"/>
    </source>
</evidence>
<comment type="similarity">
    <text evidence="6">Belongs to the NnrD/CARKD family.</text>
</comment>
<dbReference type="InterPro" id="IPR000631">
    <property type="entry name" value="CARKD"/>
</dbReference>
<evidence type="ECO:0000256" key="5">
    <source>
        <dbReference type="ARBA" id="ARBA00023239"/>
    </source>
</evidence>
<evidence type="ECO:0000256" key="1">
    <source>
        <dbReference type="ARBA" id="ARBA00022741"/>
    </source>
</evidence>
<feature type="binding site" evidence="6">
    <location>
        <position position="141"/>
    </location>
    <ligand>
        <name>(6S)-NADPHX</name>
        <dbReference type="ChEBI" id="CHEBI:64076"/>
    </ligand>
</feature>
<dbReference type="KEGG" id="pcy:PCYB_094950"/>
<dbReference type="CDD" id="cd01171">
    <property type="entry name" value="YXKO-related"/>
    <property type="match status" value="1"/>
</dbReference>
<dbReference type="PhylomeDB" id="K6UDJ5"/>
<dbReference type="GO" id="GO:0046496">
    <property type="term" value="P:nicotinamide nucleotide metabolic process"/>
    <property type="evidence" value="ECO:0007669"/>
    <property type="project" value="UniProtKB-UniRule"/>
</dbReference>
<dbReference type="GO" id="GO:0110051">
    <property type="term" value="P:metabolite repair"/>
    <property type="evidence" value="ECO:0007669"/>
    <property type="project" value="TreeGrafter"/>
</dbReference>
<dbReference type="Proteomes" id="UP000006319">
    <property type="component" value="Chromosome 9"/>
</dbReference>
<dbReference type="OMA" id="IMNSIPH"/>
<evidence type="ECO:0000256" key="4">
    <source>
        <dbReference type="ARBA" id="ARBA00023027"/>
    </source>
</evidence>
<sequence length="377" mass="42754">MEEYSVSADPQLTEVHLNRKLPNETLYRLQQYVVPELSPKDYKGCGGKVCVVGGSEVYSGAPFLSAMSALKLGADLSFVITAQENGIPLKCYSPELIVYPYLCSQKSNINNIPGEELKKGELKKCTEYLVSRIDCCVFGPGLGSIDEVTKDCLSYVMKKMIKKNIFLILDADIIEFVLTCRDIFYLIQNYQHCLFTPNKNEFKKMIFLLTEDSQNLKFEDLMTTDKIVQQGHKLMRMFDGPKILIKGFYDVFISRDFFFVSSVEDPCLKRPAGLGDVLTGLLAVFLAWAGKKKDKFSPTLKEAFHVDSIDAQNECLDALSAFCGSFFLKYLCREEFKKYHRGLLASDVIKGIPHHFHFLYDGGHEPSLLDHQPRFPD</sequence>
<evidence type="ECO:0000256" key="6">
    <source>
        <dbReference type="HAMAP-Rule" id="MF_03157"/>
    </source>
</evidence>
<organism evidence="8 9">
    <name type="scientific">Plasmodium cynomolgi (strain B)</name>
    <dbReference type="NCBI Taxonomy" id="1120755"/>
    <lineage>
        <taxon>Eukaryota</taxon>
        <taxon>Sar</taxon>
        <taxon>Alveolata</taxon>
        <taxon>Apicomplexa</taxon>
        <taxon>Aconoidasida</taxon>
        <taxon>Haemosporida</taxon>
        <taxon>Plasmodiidae</taxon>
        <taxon>Plasmodium</taxon>
        <taxon>Plasmodium (Plasmodium)</taxon>
    </lineage>
</organism>
<dbReference type="PANTHER" id="PTHR12592">
    <property type="entry name" value="ATP-DEPENDENT (S)-NAD(P)H-HYDRATE DEHYDRATASE FAMILY MEMBER"/>
    <property type="match status" value="1"/>
</dbReference>
<dbReference type="GO" id="GO:0005524">
    <property type="term" value="F:ATP binding"/>
    <property type="evidence" value="ECO:0007669"/>
    <property type="project" value="UniProtKB-KW"/>
</dbReference>
<dbReference type="PANTHER" id="PTHR12592:SF0">
    <property type="entry name" value="ATP-DEPENDENT (S)-NAD(P)H-HYDRATE DEHYDRATASE"/>
    <property type="match status" value="1"/>
</dbReference>
<dbReference type="PROSITE" id="PS01050">
    <property type="entry name" value="YJEF_C_2"/>
    <property type="match status" value="1"/>
</dbReference>
<dbReference type="GeneID" id="14693065"/>
<keyword evidence="8" id="KW-0418">Kinase</keyword>
<dbReference type="eggNOG" id="KOG3974">
    <property type="taxonomic scope" value="Eukaryota"/>
</dbReference>
<dbReference type="AlphaFoldDB" id="K6UDJ5"/>
<dbReference type="InterPro" id="IPR029056">
    <property type="entry name" value="Ribokinase-like"/>
</dbReference>
<evidence type="ECO:0000259" key="7">
    <source>
        <dbReference type="PROSITE" id="PS51383"/>
    </source>
</evidence>
<keyword evidence="4 6" id="KW-0520">NAD</keyword>
<evidence type="ECO:0000313" key="9">
    <source>
        <dbReference type="Proteomes" id="UP000006319"/>
    </source>
</evidence>
<dbReference type="VEuPathDB" id="PlasmoDB:PCYB_094950"/>
<feature type="binding site" evidence="6">
    <location>
        <begin position="266"/>
        <end position="275"/>
    </location>
    <ligand>
        <name>ATP</name>
        <dbReference type="ChEBI" id="CHEBI:30616"/>
    </ligand>
</feature>
<accession>K6UDJ5</accession>
<dbReference type="InterPro" id="IPR017953">
    <property type="entry name" value="Carbohydrate_kinase_pred_CS"/>
</dbReference>
<keyword evidence="1 6" id="KW-0547">Nucleotide-binding</keyword>
<keyword evidence="6" id="KW-0597">Phosphoprotein</keyword>
<keyword evidence="8" id="KW-0808">Transferase</keyword>
<dbReference type="GO" id="GO:0016301">
    <property type="term" value="F:kinase activity"/>
    <property type="evidence" value="ECO:0007669"/>
    <property type="project" value="UniProtKB-KW"/>
</dbReference>
<dbReference type="PROSITE" id="PS51383">
    <property type="entry name" value="YJEF_C_3"/>
    <property type="match status" value="1"/>
</dbReference>
<proteinExistence type="inferred from homology"/>
<dbReference type="EC" id="4.2.1.93" evidence="6"/>
<dbReference type="HAMAP" id="MF_01965">
    <property type="entry name" value="NADHX_dehydratase"/>
    <property type="match status" value="1"/>
</dbReference>
<keyword evidence="5 6" id="KW-0456">Lyase</keyword>
<feature type="binding site" evidence="6">
    <location>
        <begin position="246"/>
        <end position="250"/>
    </location>
    <ligand>
        <name>ATP</name>
        <dbReference type="ChEBI" id="CHEBI:30616"/>
    </ligand>
</feature>
<dbReference type="EMBL" id="DF157101">
    <property type="protein sequence ID" value="GAB66711.1"/>
    <property type="molecule type" value="Genomic_DNA"/>
</dbReference>
<dbReference type="SUPFAM" id="SSF53613">
    <property type="entry name" value="Ribokinase-like"/>
    <property type="match status" value="1"/>
</dbReference>